<feature type="domain" description="DUF4116" evidence="1">
    <location>
        <begin position="118"/>
        <end position="154"/>
    </location>
</feature>
<evidence type="ECO:0000259" key="1">
    <source>
        <dbReference type="Pfam" id="PF13475"/>
    </source>
</evidence>
<protein>
    <recommendedName>
        <fullName evidence="1">DUF4116 domain-containing protein</fullName>
    </recommendedName>
</protein>
<evidence type="ECO:0000313" key="2">
    <source>
        <dbReference type="EMBL" id="QFG74396.1"/>
    </source>
</evidence>
<dbReference type="Pfam" id="PF13475">
    <property type="entry name" value="DUF4116"/>
    <property type="match status" value="1"/>
</dbReference>
<proteinExistence type="predicted"/>
<organism evidence="2">
    <name type="scientific">Megaviridae environmental sample</name>
    <dbReference type="NCBI Taxonomy" id="1737588"/>
    <lineage>
        <taxon>Viruses</taxon>
        <taxon>Varidnaviria</taxon>
        <taxon>Bamfordvirae</taxon>
        <taxon>Nucleocytoviricota</taxon>
        <taxon>Megaviricetes</taxon>
        <taxon>Imitervirales</taxon>
        <taxon>Mimiviridae</taxon>
        <taxon>environmental samples</taxon>
    </lineage>
</organism>
<dbReference type="InterPro" id="IPR025197">
    <property type="entry name" value="DUF4116"/>
</dbReference>
<name>A0A5J6VJQ9_9VIRU</name>
<dbReference type="EMBL" id="MN448287">
    <property type="protein sequence ID" value="QFG74396.1"/>
    <property type="molecule type" value="Genomic_DNA"/>
</dbReference>
<reference evidence="2" key="1">
    <citation type="journal article" date="2019" name="Philos. Trans. R. Soc. Lond., B, Biol. Sci.">
        <title>Targeted metagenomic recovery of four divergent viruses reveals shared and distinctive characteristics of giant viruses of marine eukaryotes.</title>
        <authorList>
            <person name="Needham D.M."/>
            <person name="Poirier C."/>
            <person name="Hehenberger E."/>
            <person name="Jimenez V."/>
            <person name="Swalwell J.E."/>
            <person name="Santoro A.E."/>
            <person name="Worden A.Z."/>
        </authorList>
    </citation>
    <scope>NUCLEOTIDE SEQUENCE</scope>
    <source>
        <strain evidence="2">MPacV-611</strain>
    </source>
</reference>
<accession>A0A5J6VJQ9</accession>
<sequence length="1055" mass="123267">MSNHLFLQLNKNEAISVVSKDGFKIKKLNHNLQKDKDVIIAAITSDNNPYPFNKLDDYMKHDKDVVLASVYYLDTSDPNFYPFESINEKLRGDKDIALHAVTLRGGRLAFLSKELQGNKTIVMAAVSNAGNSIWFASENLRDDKDVVMRALSNRKEHNHWYKILEVVSKRLRNDREVAFLAADDEDELAYVSEELRDDKKFILGVYSKFNDYRKLLVLKYASPRLQKELSSYYNKSRFMTEKKNPYTRDTYDMYDSGGIEEPYDDIPNNINPDNIPNNINPDNYYVKTVLPPTRNTSCSKRNIYEITKEEEQILLNFDKKRILLPYSTNPDKKRYYQKVSNSLYIPKRTLNSELGDNKSCSYCKRIYKECITPHKTPAYLTGFEGGNCPSVNKEQKEEGIKCTKGNAYTLVIPSYHISIPMTNDWLDLRKRANKYDTNYIFGGMPQEILKIMSKIMFHMYFMMMDWGNDVLAYKKYSGVLDKFYEPKVGKNDYTGKYYDTNAVNNKASEGGSEIGTMFPFFHYPTGIHHAHGRLWEHLHLQVPLRCTDDGYSHLDFKKYENTKKWDKGLKFMENNITGETENISGDSSGKSFHYTYNKMISSIKDTDIPKTLDYNENDLIIDFDEEMYDLKNIKFNESFLDNLELKYDKKTDLYLYTLPKGTLLYRGFHSGGESKLNCAMMKTNSDPTNNFREYYTWYSNLNTAISYAIRINMKRFYKDIPNFNFLYKTNKDELYKLILSSAHQLGIVKVYKTQRELQFVDLINSKNLEVLLKEYDRLNIIKKDNRIQQYINYTTYPQNVIRNDKIAKTNLSNPVTKDIEKVRSDLMYVTGFAVNIHEQINNIHTDRKKKVALKRYFSLIDENSELSTDKILYTRYRLKNDTIISHLLKDCNRFSSMKDDSNMVKLLEELFKKNYNHDDTYGLNKYKNINGYIGVSTPSLGTTAGYFHPELCIFSNIDEFGTPMIDDDIDNIDNSCHPNSNINKTINALAVYLFTNKFQLNCKWDYKHLENIDDDEILQECNNIIKKIDENSVEIRDYNKNVSRCPSLVLTNDNF</sequence>